<dbReference type="Ensembl" id="ENSNBRT00000009009.1">
    <property type="protein sequence ID" value="ENSNBRP00000008753.1"/>
    <property type="gene ID" value="ENSNBRG00000006872.1"/>
</dbReference>
<accession>A0A3Q4GPI3</accession>
<proteinExistence type="predicted"/>
<name>A0A3Q4GPI3_NEOBR</name>
<reference evidence="2" key="2">
    <citation type="submission" date="2025-09" db="UniProtKB">
        <authorList>
            <consortium name="Ensembl"/>
        </authorList>
    </citation>
    <scope>IDENTIFICATION</scope>
</reference>
<evidence type="ECO:0000256" key="1">
    <source>
        <dbReference type="SAM" id="MobiDB-lite"/>
    </source>
</evidence>
<dbReference type="STRING" id="32507.ENSNBRP00000008753"/>
<dbReference type="AlphaFoldDB" id="A0A3Q4GPI3"/>
<evidence type="ECO:0000313" key="3">
    <source>
        <dbReference type="Proteomes" id="UP000261580"/>
    </source>
</evidence>
<dbReference type="Bgee" id="ENSNBRG00000006872">
    <property type="expression patterns" value="Expressed in brain and 2 other cell types or tissues"/>
</dbReference>
<dbReference type="Proteomes" id="UP000261580">
    <property type="component" value="Unassembled WGS sequence"/>
</dbReference>
<feature type="compositionally biased region" description="Polar residues" evidence="1">
    <location>
        <begin position="69"/>
        <end position="91"/>
    </location>
</feature>
<sequence>MQSAAPASKVCNASRPSCFDAGPFTLDCRGDSYYLEPLLPAIPKMAKEKSISLNKQEESGESRCRGTGNARNATAGVPQTSQRKSPSTCTPMQVVESVPSSLRQLIEDSAVDSQPGKKQSEGFFLHLAECSSSAFGPECVYSFDYALNLLTTKQMFFEGEGGYLCCCYSGKQNNVVFTLREIVLIFISNLKQLKHCIKSDLKGILRK</sequence>
<dbReference type="OMA" id="SAFGPEC"/>
<organism evidence="2 3">
    <name type="scientific">Neolamprologus brichardi</name>
    <name type="common">Fairy cichlid</name>
    <name type="synonym">Lamprologus brichardi</name>
    <dbReference type="NCBI Taxonomy" id="32507"/>
    <lineage>
        <taxon>Eukaryota</taxon>
        <taxon>Metazoa</taxon>
        <taxon>Chordata</taxon>
        <taxon>Craniata</taxon>
        <taxon>Vertebrata</taxon>
        <taxon>Euteleostomi</taxon>
        <taxon>Actinopterygii</taxon>
        <taxon>Neopterygii</taxon>
        <taxon>Teleostei</taxon>
        <taxon>Neoteleostei</taxon>
        <taxon>Acanthomorphata</taxon>
        <taxon>Ovalentaria</taxon>
        <taxon>Cichlomorphae</taxon>
        <taxon>Cichliformes</taxon>
        <taxon>Cichlidae</taxon>
        <taxon>African cichlids</taxon>
        <taxon>Pseudocrenilabrinae</taxon>
        <taxon>Lamprologini</taxon>
        <taxon>Neolamprologus</taxon>
    </lineage>
</organism>
<keyword evidence="3" id="KW-1185">Reference proteome</keyword>
<reference evidence="2" key="1">
    <citation type="submission" date="2025-08" db="UniProtKB">
        <authorList>
            <consortium name="Ensembl"/>
        </authorList>
    </citation>
    <scope>IDENTIFICATION</scope>
</reference>
<feature type="compositionally biased region" description="Basic and acidic residues" evidence="1">
    <location>
        <begin position="50"/>
        <end position="64"/>
    </location>
</feature>
<protein>
    <submittedName>
        <fullName evidence="2">Uncharacterized protein</fullName>
    </submittedName>
</protein>
<evidence type="ECO:0000313" key="2">
    <source>
        <dbReference type="Ensembl" id="ENSNBRP00000008753.1"/>
    </source>
</evidence>
<feature type="region of interest" description="Disordered" evidence="1">
    <location>
        <begin position="50"/>
        <end position="91"/>
    </location>
</feature>
<dbReference type="GeneTree" id="ENSGT00940000180069"/>